<evidence type="ECO:0000313" key="2">
    <source>
        <dbReference type="Proteomes" id="UP000321062"/>
    </source>
</evidence>
<proteinExistence type="predicted"/>
<protein>
    <submittedName>
        <fullName evidence="1">Uncharacterized protein</fullName>
    </submittedName>
</protein>
<accession>A0A5B9DJV9</accession>
<dbReference type="RefSeq" id="WP_147655238.1">
    <property type="nucleotide sequence ID" value="NZ_BMFM01000001.1"/>
</dbReference>
<organism evidence="1 2">
    <name type="scientific">Paradevosia tibetensis</name>
    <dbReference type="NCBI Taxonomy" id="1447062"/>
    <lineage>
        <taxon>Bacteria</taxon>
        <taxon>Pseudomonadati</taxon>
        <taxon>Pseudomonadota</taxon>
        <taxon>Alphaproteobacteria</taxon>
        <taxon>Hyphomicrobiales</taxon>
        <taxon>Devosiaceae</taxon>
        <taxon>Paradevosia</taxon>
    </lineage>
</organism>
<dbReference type="KEGG" id="yti:FNA67_04735"/>
<evidence type="ECO:0000313" key="1">
    <source>
        <dbReference type="EMBL" id="QEE19520.1"/>
    </source>
</evidence>
<dbReference type="Gene3D" id="3.10.450.50">
    <property type="match status" value="1"/>
</dbReference>
<gene>
    <name evidence="1" type="ORF">FNA67_04735</name>
</gene>
<reference evidence="1 2" key="1">
    <citation type="journal article" date="2015" name="Int. J. Syst. Evol. Microbiol.">
        <title>Youhaiella tibetensis gen. nov., sp. nov., isolated from subsurface sediment.</title>
        <authorList>
            <person name="Wang Y.X."/>
            <person name="Huang F.Q."/>
            <person name="Nogi Y."/>
            <person name="Pang S.J."/>
            <person name="Wang P.K."/>
            <person name="Lv J."/>
        </authorList>
    </citation>
    <scope>NUCLEOTIDE SEQUENCE [LARGE SCALE GENOMIC DNA]</scope>
    <source>
        <strain evidence="2">fig4</strain>
    </source>
</reference>
<name>A0A5B9DJV9_9HYPH</name>
<sequence>MDWTLFGLVPMIFGSAPVADTPRGLIEEIYKPLVAGEHEDIEKHFSPHLQSLVVANLQANAVDGKGTRIDPAAPDFGAFNPFINGETGTLENLAVSEPVIQDGTAVAMVSFTNASKPTVLTISMVQDEGAWKIDDVASVGAGEKWLYSWLLQYDPFGQQ</sequence>
<dbReference type="AlphaFoldDB" id="A0A5B9DJV9"/>
<dbReference type="EMBL" id="CP041690">
    <property type="protein sequence ID" value="QEE19520.1"/>
    <property type="molecule type" value="Genomic_DNA"/>
</dbReference>
<keyword evidence="2" id="KW-1185">Reference proteome</keyword>
<dbReference type="OrthoDB" id="7174015at2"/>
<dbReference type="Proteomes" id="UP000321062">
    <property type="component" value="Chromosome"/>
</dbReference>